<feature type="compositionally biased region" description="Low complexity" evidence="1">
    <location>
        <begin position="31"/>
        <end position="71"/>
    </location>
</feature>
<dbReference type="EMBL" id="QXFV01002789">
    <property type="protein sequence ID" value="KAE8983347.1"/>
    <property type="molecule type" value="Genomic_DNA"/>
</dbReference>
<evidence type="ECO:0000313" key="8">
    <source>
        <dbReference type="Proteomes" id="UP000435112"/>
    </source>
</evidence>
<reference evidence="6 8" key="1">
    <citation type="submission" date="2018-09" db="EMBL/GenBank/DDBJ databases">
        <title>Genomic investigation of the strawberry pathogen Phytophthora fragariae indicates pathogenicity is determined by transcriptional variation in three key races.</title>
        <authorList>
            <person name="Adams T.M."/>
            <person name="Armitage A.D."/>
            <person name="Sobczyk M.K."/>
            <person name="Bates H.J."/>
            <person name="Dunwell J.M."/>
            <person name="Nellist C.F."/>
            <person name="Harrison R.J."/>
        </authorList>
    </citation>
    <scope>NUCLEOTIDE SEQUENCE [LARGE SCALE GENOMIC DNA]</scope>
    <source>
        <strain evidence="4 6">SCRP249</strain>
        <strain evidence="3 8">SCRP324</strain>
        <strain evidence="5 7">SCRP333</strain>
    </source>
</reference>
<name>A0A6A3IMR4_9STRA</name>
<keyword evidence="2" id="KW-1133">Transmembrane helix</keyword>
<sequence>MAMVNSGECFVGVDVKMSTKVYLVNGTAAASSSDSSSTSSTPTNTNSGTNTNTSSNSNSNSNSNDTGTTPTATGSALPSSAISTVQATAYAVVFTALAVVSAFAAIY</sequence>
<dbReference type="Proteomes" id="UP000435112">
    <property type="component" value="Unassembled WGS sequence"/>
</dbReference>
<evidence type="ECO:0000313" key="4">
    <source>
        <dbReference type="EMBL" id="KAE8983347.1"/>
    </source>
</evidence>
<evidence type="ECO:0000256" key="2">
    <source>
        <dbReference type="SAM" id="Phobius"/>
    </source>
</evidence>
<keyword evidence="7" id="KW-1185">Reference proteome</keyword>
<evidence type="ECO:0000256" key="1">
    <source>
        <dbReference type="SAM" id="MobiDB-lite"/>
    </source>
</evidence>
<feature type="transmembrane region" description="Helical" evidence="2">
    <location>
        <begin position="87"/>
        <end position="106"/>
    </location>
</feature>
<keyword evidence="2" id="KW-0472">Membrane</keyword>
<dbReference type="EMBL" id="QXFT01001318">
    <property type="protein sequence ID" value="KAE9322080.1"/>
    <property type="molecule type" value="Genomic_DNA"/>
</dbReference>
<organism evidence="4 6">
    <name type="scientific">Phytophthora rubi</name>
    <dbReference type="NCBI Taxonomy" id="129364"/>
    <lineage>
        <taxon>Eukaryota</taxon>
        <taxon>Sar</taxon>
        <taxon>Stramenopiles</taxon>
        <taxon>Oomycota</taxon>
        <taxon>Peronosporomycetes</taxon>
        <taxon>Peronosporales</taxon>
        <taxon>Peronosporaceae</taxon>
        <taxon>Phytophthora</taxon>
    </lineage>
</organism>
<proteinExistence type="predicted"/>
<evidence type="ECO:0000313" key="5">
    <source>
        <dbReference type="EMBL" id="KAE9322080.1"/>
    </source>
</evidence>
<dbReference type="Proteomes" id="UP000429607">
    <property type="component" value="Unassembled WGS sequence"/>
</dbReference>
<dbReference type="EMBL" id="QXFU01002796">
    <property type="protein sequence ID" value="KAE8981422.1"/>
    <property type="molecule type" value="Genomic_DNA"/>
</dbReference>
<protein>
    <submittedName>
        <fullName evidence="4">Uncharacterized protein</fullName>
    </submittedName>
</protein>
<dbReference type="AlphaFoldDB" id="A0A6A3IMR4"/>
<accession>A0A6A3IMR4</accession>
<evidence type="ECO:0000313" key="3">
    <source>
        <dbReference type="EMBL" id="KAE8981422.1"/>
    </source>
</evidence>
<gene>
    <name evidence="4" type="ORF">PR001_g23469</name>
    <name evidence="3" type="ORF">PR002_g23838</name>
    <name evidence="5" type="ORF">PR003_g17319</name>
</gene>
<evidence type="ECO:0000313" key="6">
    <source>
        <dbReference type="Proteomes" id="UP000429607"/>
    </source>
</evidence>
<feature type="region of interest" description="Disordered" evidence="1">
    <location>
        <begin position="28"/>
        <end position="77"/>
    </location>
</feature>
<keyword evidence="2" id="KW-0812">Transmembrane</keyword>
<dbReference type="Proteomes" id="UP000434957">
    <property type="component" value="Unassembled WGS sequence"/>
</dbReference>
<evidence type="ECO:0000313" key="7">
    <source>
        <dbReference type="Proteomes" id="UP000434957"/>
    </source>
</evidence>
<comment type="caution">
    <text evidence="4">The sequence shown here is derived from an EMBL/GenBank/DDBJ whole genome shotgun (WGS) entry which is preliminary data.</text>
</comment>